<keyword evidence="13 14" id="KW-0326">Glycosidase</keyword>
<dbReference type="InterPro" id="IPR044298">
    <property type="entry name" value="MIG/MutY"/>
</dbReference>
<dbReference type="CDD" id="cd00056">
    <property type="entry name" value="ENDO3c"/>
    <property type="match status" value="1"/>
</dbReference>
<dbReference type="GO" id="GO:0034039">
    <property type="term" value="F:8-oxo-7,8-dihydroguanine DNA N-glycosylase activity"/>
    <property type="evidence" value="ECO:0007669"/>
    <property type="project" value="TreeGrafter"/>
</dbReference>
<keyword evidence="7" id="KW-0479">Metal-binding</keyword>
<evidence type="ECO:0000256" key="2">
    <source>
        <dbReference type="ARBA" id="ARBA00002933"/>
    </source>
</evidence>
<dbReference type="GO" id="GO:0006298">
    <property type="term" value="P:mismatch repair"/>
    <property type="evidence" value="ECO:0007669"/>
    <property type="project" value="TreeGrafter"/>
</dbReference>
<evidence type="ECO:0000256" key="8">
    <source>
        <dbReference type="ARBA" id="ARBA00022763"/>
    </source>
</evidence>
<dbReference type="EC" id="3.2.2.31" evidence="4 14"/>
<keyword evidence="10 14" id="KW-0408">Iron</keyword>
<dbReference type="PANTHER" id="PTHR42944">
    <property type="entry name" value="ADENINE DNA GLYCOSYLASE"/>
    <property type="match status" value="1"/>
</dbReference>
<dbReference type="InterPro" id="IPR004036">
    <property type="entry name" value="Endonuclease-III-like_CS2"/>
</dbReference>
<dbReference type="InterPro" id="IPR029119">
    <property type="entry name" value="MutY_C"/>
</dbReference>
<dbReference type="CDD" id="cd03431">
    <property type="entry name" value="NUDIX_DNA_Glycosylase_C-MutY"/>
    <property type="match status" value="1"/>
</dbReference>
<dbReference type="GO" id="GO:0032357">
    <property type="term" value="F:oxidized purine DNA binding"/>
    <property type="evidence" value="ECO:0007669"/>
    <property type="project" value="TreeGrafter"/>
</dbReference>
<evidence type="ECO:0000256" key="15">
    <source>
        <dbReference type="SAM" id="MobiDB-lite"/>
    </source>
</evidence>
<comment type="catalytic activity">
    <reaction evidence="1 14">
        <text>Hydrolyzes free adenine bases from 7,8-dihydro-8-oxoguanine:adenine mismatched double-stranded DNA, leaving an apurinic site.</text>
        <dbReference type="EC" id="3.2.2.31"/>
    </reaction>
</comment>
<evidence type="ECO:0000256" key="5">
    <source>
        <dbReference type="ARBA" id="ARBA00022023"/>
    </source>
</evidence>
<keyword evidence="11" id="KW-0411">Iron-sulfur</keyword>
<dbReference type="Gene3D" id="1.10.340.30">
    <property type="entry name" value="Hypothetical protein, domain 2"/>
    <property type="match status" value="1"/>
</dbReference>
<dbReference type="SMART" id="SM00525">
    <property type="entry name" value="FES"/>
    <property type="match status" value="1"/>
</dbReference>
<dbReference type="GO" id="GO:0000701">
    <property type="term" value="F:purine-specific mismatch base pair DNA N-glycosylase activity"/>
    <property type="evidence" value="ECO:0007669"/>
    <property type="project" value="UniProtKB-EC"/>
</dbReference>
<dbReference type="SUPFAM" id="SSF48150">
    <property type="entry name" value="DNA-glycosylase"/>
    <property type="match status" value="1"/>
</dbReference>
<dbReference type="Gene3D" id="3.90.79.10">
    <property type="entry name" value="Nucleoside Triphosphate Pyrophosphohydrolase"/>
    <property type="match status" value="1"/>
</dbReference>
<dbReference type="PROSITE" id="PS00764">
    <property type="entry name" value="ENDONUCLEASE_III_1"/>
    <property type="match status" value="1"/>
</dbReference>
<dbReference type="GO" id="GO:0006284">
    <property type="term" value="P:base-excision repair"/>
    <property type="evidence" value="ECO:0007669"/>
    <property type="project" value="UniProtKB-UniRule"/>
</dbReference>
<dbReference type="Gene3D" id="1.10.1670.10">
    <property type="entry name" value="Helix-hairpin-Helix base-excision DNA repair enzymes (C-terminal)"/>
    <property type="match status" value="1"/>
</dbReference>
<protein>
    <recommendedName>
        <fullName evidence="5 14">Adenine DNA glycosylase</fullName>
        <ecNumber evidence="4 14">3.2.2.31</ecNumber>
    </recommendedName>
</protein>
<organism evidence="17 18">
    <name type="scientific">Kingella potus</name>
    <dbReference type="NCBI Taxonomy" id="265175"/>
    <lineage>
        <taxon>Bacteria</taxon>
        <taxon>Pseudomonadati</taxon>
        <taxon>Pseudomonadota</taxon>
        <taxon>Betaproteobacteria</taxon>
        <taxon>Neisseriales</taxon>
        <taxon>Neisseriaceae</taxon>
        <taxon>Kingella</taxon>
    </lineage>
</organism>
<proteinExistence type="inferred from homology"/>
<dbReference type="InterPro" id="IPR023170">
    <property type="entry name" value="HhH_base_excis_C"/>
</dbReference>
<evidence type="ECO:0000313" key="18">
    <source>
        <dbReference type="Proteomes" id="UP000254293"/>
    </source>
</evidence>
<sequence>MHTAAAAKTRRPSENGHNEFSDGLSDTFAARLIRWQQKHGRHNLPWHSRDPYRVWLSEIMLQQTQVAAVAGYYPRFLAAFPTVSALAAAPEDQVLALWQGLGYYSRARNLHKAAKQIMAQHGGIFPDTRAGLEALSGIGRSTAAAVAAFAFHRREAILDGNVKRVLCRVFARDGDPSDKKFGQSLWTLAESLLPPAPADMPAYTQGLMDLGATVCKRSKPLCAACPMAGICQARAQGRTAELPRRKAAQAVQTLPLYWLVLRRPDGALLLEKRPAQGIWGGLYCVPCFTALEDLYQAAARYGLSADSLEEQAAITHRLTHRLLLVTPFAAQCRRPHPPQACAEDGCGHFSDGLWVPPQELAGYGLPKPLAAYLAAASAV</sequence>
<accession>A0A377QZP3</accession>
<evidence type="ECO:0000259" key="16">
    <source>
        <dbReference type="SMART" id="SM00478"/>
    </source>
</evidence>
<comment type="function">
    <text evidence="2">Adenine glycosylase active on G-A mispairs. MutY also corrects error-prone DNA synthesis past GO lesions which are due to the oxidatively damaged form of guanine: 7,8-dihydro-8-oxoguanine (8-oxo-dGTP).</text>
</comment>
<evidence type="ECO:0000256" key="1">
    <source>
        <dbReference type="ARBA" id="ARBA00000843"/>
    </source>
</evidence>
<dbReference type="NCBIfam" id="TIGR01084">
    <property type="entry name" value="mutY"/>
    <property type="match status" value="1"/>
</dbReference>
<dbReference type="InterPro" id="IPR011257">
    <property type="entry name" value="DNA_glycosylase"/>
</dbReference>
<keyword evidence="12" id="KW-0234">DNA repair</keyword>
<evidence type="ECO:0000256" key="3">
    <source>
        <dbReference type="ARBA" id="ARBA00008343"/>
    </source>
</evidence>
<evidence type="ECO:0000313" key="17">
    <source>
        <dbReference type="EMBL" id="STR00452.1"/>
    </source>
</evidence>
<evidence type="ECO:0000256" key="4">
    <source>
        <dbReference type="ARBA" id="ARBA00012045"/>
    </source>
</evidence>
<keyword evidence="9 17" id="KW-0378">Hydrolase</keyword>
<dbReference type="InterPro" id="IPR003265">
    <property type="entry name" value="HhH-GPD_domain"/>
</dbReference>
<dbReference type="GO" id="GO:0035485">
    <property type="term" value="F:adenine/guanine mispair binding"/>
    <property type="evidence" value="ECO:0007669"/>
    <property type="project" value="TreeGrafter"/>
</dbReference>
<evidence type="ECO:0000256" key="7">
    <source>
        <dbReference type="ARBA" id="ARBA00022723"/>
    </source>
</evidence>
<dbReference type="InterPro" id="IPR000445">
    <property type="entry name" value="HhH_motif"/>
</dbReference>
<dbReference type="Pfam" id="PF00633">
    <property type="entry name" value="HHH"/>
    <property type="match status" value="1"/>
</dbReference>
<feature type="domain" description="HhH-GPD" evidence="16">
    <location>
        <begin position="60"/>
        <end position="213"/>
    </location>
</feature>
<keyword evidence="8 14" id="KW-0227">DNA damage</keyword>
<evidence type="ECO:0000256" key="14">
    <source>
        <dbReference type="RuleBase" id="RU365096"/>
    </source>
</evidence>
<dbReference type="SUPFAM" id="SSF55811">
    <property type="entry name" value="Nudix"/>
    <property type="match status" value="1"/>
</dbReference>
<reference evidence="17 18" key="1">
    <citation type="submission" date="2018-06" db="EMBL/GenBank/DDBJ databases">
        <authorList>
            <consortium name="Pathogen Informatics"/>
            <person name="Doyle S."/>
        </authorList>
    </citation>
    <scope>NUCLEOTIDE SEQUENCE [LARGE SCALE GENOMIC DNA]</scope>
    <source>
        <strain evidence="17 18">NCTC13336</strain>
    </source>
</reference>
<dbReference type="InterPro" id="IPR004035">
    <property type="entry name" value="Endouclease-III_FeS-bd_BS"/>
</dbReference>
<feature type="region of interest" description="Disordered" evidence="15">
    <location>
        <begin position="1"/>
        <end position="22"/>
    </location>
</feature>
<dbReference type="EMBL" id="UGJJ01000001">
    <property type="protein sequence ID" value="STR00452.1"/>
    <property type="molecule type" value="Genomic_DNA"/>
</dbReference>
<name>A0A377QZP3_9NEIS</name>
<dbReference type="InterPro" id="IPR015797">
    <property type="entry name" value="NUDIX_hydrolase-like_dom_sf"/>
</dbReference>
<keyword evidence="18" id="KW-1185">Reference proteome</keyword>
<dbReference type="Proteomes" id="UP000254293">
    <property type="component" value="Unassembled WGS sequence"/>
</dbReference>
<evidence type="ECO:0000256" key="12">
    <source>
        <dbReference type="ARBA" id="ARBA00023204"/>
    </source>
</evidence>
<evidence type="ECO:0000256" key="13">
    <source>
        <dbReference type="ARBA" id="ARBA00023295"/>
    </source>
</evidence>
<dbReference type="GO" id="GO:0051539">
    <property type="term" value="F:4 iron, 4 sulfur cluster binding"/>
    <property type="evidence" value="ECO:0007669"/>
    <property type="project" value="UniProtKB-UniRule"/>
</dbReference>
<feature type="compositionally biased region" description="Basic and acidic residues" evidence="15">
    <location>
        <begin position="11"/>
        <end position="20"/>
    </location>
</feature>
<dbReference type="RefSeq" id="WP_115307723.1">
    <property type="nucleotide sequence ID" value="NZ_UGJJ01000001.1"/>
</dbReference>
<dbReference type="AlphaFoldDB" id="A0A377QZP3"/>
<dbReference type="OrthoDB" id="9802365at2"/>
<dbReference type="PANTHER" id="PTHR42944:SF1">
    <property type="entry name" value="ADENINE DNA GLYCOSYLASE"/>
    <property type="match status" value="1"/>
</dbReference>
<dbReference type="Pfam" id="PF14815">
    <property type="entry name" value="NUDIX_4"/>
    <property type="match status" value="1"/>
</dbReference>
<keyword evidence="6" id="KW-0004">4Fe-4S</keyword>
<evidence type="ECO:0000256" key="6">
    <source>
        <dbReference type="ARBA" id="ARBA00022485"/>
    </source>
</evidence>
<evidence type="ECO:0000256" key="10">
    <source>
        <dbReference type="ARBA" id="ARBA00023004"/>
    </source>
</evidence>
<dbReference type="PROSITE" id="PS01155">
    <property type="entry name" value="ENDONUCLEASE_III_2"/>
    <property type="match status" value="1"/>
</dbReference>
<evidence type="ECO:0000256" key="11">
    <source>
        <dbReference type="ARBA" id="ARBA00023014"/>
    </source>
</evidence>
<gene>
    <name evidence="17" type="primary">mutY</name>
    <name evidence="17" type="ORF">NCTC13336_00660</name>
</gene>
<dbReference type="InterPro" id="IPR003651">
    <property type="entry name" value="Endonuclease3_FeS-loop_motif"/>
</dbReference>
<evidence type="ECO:0000256" key="9">
    <source>
        <dbReference type="ARBA" id="ARBA00022801"/>
    </source>
</evidence>
<comment type="similarity">
    <text evidence="3 14">Belongs to the Nth/MutY family.</text>
</comment>
<dbReference type="SMART" id="SM00478">
    <property type="entry name" value="ENDO3c"/>
    <property type="match status" value="1"/>
</dbReference>
<dbReference type="FunFam" id="1.10.340.30:FF:000002">
    <property type="entry name" value="Adenine DNA glycosylase"/>
    <property type="match status" value="1"/>
</dbReference>
<dbReference type="Pfam" id="PF00730">
    <property type="entry name" value="HhH-GPD"/>
    <property type="match status" value="1"/>
</dbReference>
<dbReference type="InterPro" id="IPR005760">
    <property type="entry name" value="A/G_AdeGlyc_MutY"/>
</dbReference>
<comment type="cofactor">
    <cofactor evidence="14">
        <name>[4Fe-4S] cluster</name>
        <dbReference type="ChEBI" id="CHEBI:49883"/>
    </cofactor>
    <text evidence="14">Binds 1 [4Fe-4S] cluster.</text>
</comment>
<dbReference type="GO" id="GO:0046872">
    <property type="term" value="F:metal ion binding"/>
    <property type="evidence" value="ECO:0007669"/>
    <property type="project" value="UniProtKB-UniRule"/>
</dbReference>